<keyword evidence="1" id="KW-1133">Transmembrane helix</keyword>
<sequence length="101" mass="11616">MIATVVLVPNIMLPPASKNVDHPSKYWRLFFRVMAVLASNFFSWWVTFLCLFAWFGDLDTGDMDETARALLALIIPIPLLVPFYWLLVKAARKAERDRSKA</sequence>
<gene>
    <name evidence="2" type="ORF">BBI10_04115</name>
</gene>
<dbReference type="EMBL" id="MDEN01000053">
    <property type="protein sequence ID" value="OCX24810.1"/>
    <property type="molecule type" value="Genomic_DNA"/>
</dbReference>
<evidence type="ECO:0000313" key="2">
    <source>
        <dbReference type="EMBL" id="OCX24810.1"/>
    </source>
</evidence>
<feature type="transmembrane region" description="Helical" evidence="1">
    <location>
        <begin position="67"/>
        <end position="88"/>
    </location>
</feature>
<organism evidence="2 3">
    <name type="scientific">Pseudomonas graminis</name>
    <dbReference type="NCBI Taxonomy" id="158627"/>
    <lineage>
        <taxon>Bacteria</taxon>
        <taxon>Pseudomonadati</taxon>
        <taxon>Pseudomonadota</taxon>
        <taxon>Gammaproteobacteria</taxon>
        <taxon>Pseudomonadales</taxon>
        <taxon>Pseudomonadaceae</taxon>
        <taxon>Pseudomonas</taxon>
    </lineage>
</organism>
<comment type="caution">
    <text evidence="2">The sequence shown here is derived from an EMBL/GenBank/DDBJ whole genome shotgun (WGS) entry which is preliminary data.</text>
</comment>
<protein>
    <submittedName>
        <fullName evidence="2">Uncharacterized protein</fullName>
    </submittedName>
</protein>
<name>A0A1C2ED58_9PSED</name>
<reference evidence="2 3" key="1">
    <citation type="submission" date="2016-08" db="EMBL/GenBank/DDBJ databases">
        <title>Whole genome sequence of Pseudomonas graminis strain UASWS1507, a potential biological control agent for agriculture.</title>
        <authorList>
            <person name="Crovadore J."/>
            <person name="Calmin G."/>
            <person name="Chablais R."/>
            <person name="Cochard B."/>
            <person name="Lefort F."/>
        </authorList>
    </citation>
    <scope>NUCLEOTIDE SEQUENCE [LARGE SCALE GENOMIC DNA]</scope>
    <source>
        <strain evidence="2 3">UASWS1507</strain>
    </source>
</reference>
<evidence type="ECO:0000313" key="3">
    <source>
        <dbReference type="Proteomes" id="UP000095143"/>
    </source>
</evidence>
<dbReference type="Proteomes" id="UP000095143">
    <property type="component" value="Unassembled WGS sequence"/>
</dbReference>
<dbReference type="AlphaFoldDB" id="A0A1C2ED58"/>
<accession>A0A1C2ED58</accession>
<evidence type="ECO:0000256" key="1">
    <source>
        <dbReference type="SAM" id="Phobius"/>
    </source>
</evidence>
<feature type="transmembrane region" description="Helical" evidence="1">
    <location>
        <begin position="29"/>
        <end position="55"/>
    </location>
</feature>
<keyword evidence="1" id="KW-0812">Transmembrane</keyword>
<proteinExistence type="predicted"/>
<keyword evidence="1" id="KW-0472">Membrane</keyword>